<dbReference type="Proteomes" id="UP001596540">
    <property type="component" value="Unassembled WGS sequence"/>
</dbReference>
<protein>
    <recommendedName>
        <fullName evidence="4">Lipoprotein</fullName>
    </recommendedName>
</protein>
<dbReference type="RefSeq" id="WP_379870813.1">
    <property type="nucleotide sequence ID" value="NZ_JBHTBH010000004.1"/>
</dbReference>
<sequence>MAHPPRLRKAAAAALTAAVTLIASSGCAGGGSAAPEEPDPNAEAAGLLHQAQMVQYGSAKLLADQSESGSYARLATVRATERLRETTESDRPDCLDAVNRWARMAEIRDAPASFAVFGDDEGTISHLLLKPPEGIAAQALAAEIPPECGSYTATSEDGTTSAFTIEPLEIDTVADGSRAAVVETRMGGDTVLLHTLLYRYGDYLGSTSVLAPADRAADGEEILVGFTEAALERERKVLS</sequence>
<comment type="caution">
    <text evidence="2">The sequence shown here is derived from an EMBL/GenBank/DDBJ whole genome shotgun (WGS) entry which is preliminary data.</text>
</comment>
<accession>A0ABW2KFN4</accession>
<proteinExistence type="predicted"/>
<evidence type="ECO:0000256" key="1">
    <source>
        <dbReference type="SAM" id="SignalP"/>
    </source>
</evidence>
<reference evidence="3" key="1">
    <citation type="journal article" date="2019" name="Int. J. Syst. Evol. Microbiol.">
        <title>The Global Catalogue of Microorganisms (GCM) 10K type strain sequencing project: providing services to taxonomists for standard genome sequencing and annotation.</title>
        <authorList>
            <consortium name="The Broad Institute Genomics Platform"/>
            <consortium name="The Broad Institute Genome Sequencing Center for Infectious Disease"/>
            <person name="Wu L."/>
            <person name="Ma J."/>
        </authorList>
    </citation>
    <scope>NUCLEOTIDE SEQUENCE [LARGE SCALE GENOMIC DNA]</scope>
    <source>
        <strain evidence="3">CGMCC 4.7382</strain>
    </source>
</reference>
<name>A0ABW2KFN4_9ACTN</name>
<organism evidence="2 3">
    <name type="scientific">Marinactinospora rubrisoli</name>
    <dbReference type="NCBI Taxonomy" id="2715399"/>
    <lineage>
        <taxon>Bacteria</taxon>
        <taxon>Bacillati</taxon>
        <taxon>Actinomycetota</taxon>
        <taxon>Actinomycetes</taxon>
        <taxon>Streptosporangiales</taxon>
        <taxon>Nocardiopsidaceae</taxon>
        <taxon>Marinactinospora</taxon>
    </lineage>
</organism>
<evidence type="ECO:0000313" key="2">
    <source>
        <dbReference type="EMBL" id="MFC7328163.1"/>
    </source>
</evidence>
<evidence type="ECO:0008006" key="4">
    <source>
        <dbReference type="Google" id="ProtNLM"/>
    </source>
</evidence>
<feature type="chain" id="PRO_5047304706" description="Lipoprotein" evidence="1">
    <location>
        <begin position="29"/>
        <end position="239"/>
    </location>
</feature>
<feature type="signal peptide" evidence="1">
    <location>
        <begin position="1"/>
        <end position="28"/>
    </location>
</feature>
<dbReference type="PROSITE" id="PS51257">
    <property type="entry name" value="PROKAR_LIPOPROTEIN"/>
    <property type="match status" value="1"/>
</dbReference>
<gene>
    <name evidence="2" type="ORF">ACFQRF_10465</name>
</gene>
<dbReference type="EMBL" id="JBHTBH010000004">
    <property type="protein sequence ID" value="MFC7328163.1"/>
    <property type="molecule type" value="Genomic_DNA"/>
</dbReference>
<keyword evidence="3" id="KW-1185">Reference proteome</keyword>
<keyword evidence="1" id="KW-0732">Signal</keyword>
<evidence type="ECO:0000313" key="3">
    <source>
        <dbReference type="Proteomes" id="UP001596540"/>
    </source>
</evidence>